<feature type="domain" description="Major facilitator superfamily (MFS) profile" evidence="3">
    <location>
        <begin position="12"/>
        <end position="393"/>
    </location>
</feature>
<feature type="transmembrane region" description="Helical" evidence="2">
    <location>
        <begin position="212"/>
        <end position="235"/>
    </location>
</feature>
<dbReference type="CDD" id="cd17352">
    <property type="entry name" value="MFS_MCT_SLC16"/>
    <property type="match status" value="1"/>
</dbReference>
<feature type="transmembrane region" description="Helical" evidence="2">
    <location>
        <begin position="80"/>
        <end position="100"/>
    </location>
</feature>
<feature type="transmembrane region" description="Helical" evidence="2">
    <location>
        <begin position="12"/>
        <end position="39"/>
    </location>
</feature>
<dbReference type="InterPro" id="IPR020846">
    <property type="entry name" value="MFS_dom"/>
</dbReference>
<keyword evidence="2" id="KW-0472">Membrane</keyword>
<dbReference type="Gene3D" id="1.20.1250.20">
    <property type="entry name" value="MFS general substrate transporter like domains"/>
    <property type="match status" value="2"/>
</dbReference>
<dbReference type="PROSITE" id="PS50850">
    <property type="entry name" value="MFS"/>
    <property type="match status" value="1"/>
</dbReference>
<evidence type="ECO:0000313" key="5">
    <source>
        <dbReference type="RefSeq" id="XP_014668319.1"/>
    </source>
</evidence>
<feature type="transmembrane region" description="Helical" evidence="2">
    <location>
        <begin position="304"/>
        <end position="327"/>
    </location>
</feature>
<dbReference type="PANTHER" id="PTHR11360:SF284">
    <property type="entry name" value="EG:103B4.3 PROTEIN-RELATED"/>
    <property type="match status" value="1"/>
</dbReference>
<accession>A0ABM1E7Z8</accession>
<dbReference type="GeneID" id="106809670"/>
<evidence type="ECO:0000313" key="4">
    <source>
        <dbReference type="Proteomes" id="UP000695022"/>
    </source>
</evidence>
<dbReference type="InterPro" id="IPR050327">
    <property type="entry name" value="Proton-linked_MCT"/>
</dbReference>
<keyword evidence="2" id="KW-1133">Transmembrane helix</keyword>
<dbReference type="PANTHER" id="PTHR11360">
    <property type="entry name" value="MONOCARBOXYLATE TRANSPORTER"/>
    <property type="match status" value="1"/>
</dbReference>
<dbReference type="RefSeq" id="XP_014668319.1">
    <property type="nucleotide sequence ID" value="XM_014812833.1"/>
</dbReference>
<keyword evidence="4" id="KW-1185">Reference proteome</keyword>
<sequence>MAGVYRQDGGWALAVLFAALLTHVIVMGMTFSFGIYFVILKDDLETSHTTTLWIGALNTSLVFIGGPLASVMLNRYGCRFTIILGGLLSAAGYISSYFATKPYHLGISYGIVTGLGFGLSYTPCVVMVGRYYKKWLYLATAAACTGEGLGFVLFPMIFNNLIEEYQWQGSMLINGAISLNIVLCGVIMKPLKAKEENADVLNLTMFKDLKMMLFALSMVCWNIGVVIVSFIVADFLVERGIELRKGIYLLTIMGIANMVGHPFAGLTVFCRKWPYANLWLYTITIAITGTVVMLFNTGESFSAFVVYGIVSSLALGVQLGCLANVVIDLFGIDVFNHSFGYQMASQGVGNLIGPPIAGILREKTKNYAVPFYFGGIVTIFSAVIMVVIFGMVKAQKRRESSGREENETVQMNLVGNQDAATTLWLHFYG</sequence>
<dbReference type="InterPro" id="IPR011701">
    <property type="entry name" value="MFS"/>
</dbReference>
<protein>
    <submittedName>
        <fullName evidence="5">Monocarboxylate transporter 6-like isoform X1</fullName>
    </submittedName>
</protein>
<gene>
    <name evidence="5" type="primary">LOC106809670</name>
</gene>
<keyword evidence="2" id="KW-0812">Transmembrane</keyword>
<feature type="transmembrane region" description="Helical" evidence="2">
    <location>
        <begin position="51"/>
        <end position="73"/>
    </location>
</feature>
<feature type="transmembrane region" description="Helical" evidence="2">
    <location>
        <begin position="106"/>
        <end position="128"/>
    </location>
</feature>
<dbReference type="InterPro" id="IPR036259">
    <property type="entry name" value="MFS_trans_sf"/>
</dbReference>
<feature type="transmembrane region" description="Helical" evidence="2">
    <location>
        <begin position="371"/>
        <end position="392"/>
    </location>
</feature>
<dbReference type="Proteomes" id="UP000695022">
    <property type="component" value="Unplaced"/>
</dbReference>
<evidence type="ECO:0000256" key="2">
    <source>
        <dbReference type="SAM" id="Phobius"/>
    </source>
</evidence>
<feature type="transmembrane region" description="Helical" evidence="2">
    <location>
        <begin position="247"/>
        <end position="266"/>
    </location>
</feature>
<dbReference type="Pfam" id="PF07690">
    <property type="entry name" value="MFS_1"/>
    <property type="match status" value="1"/>
</dbReference>
<name>A0ABM1E7Z8_PRICU</name>
<reference evidence="5" key="1">
    <citation type="submission" date="2025-08" db="UniProtKB">
        <authorList>
            <consortium name="RefSeq"/>
        </authorList>
    </citation>
    <scope>IDENTIFICATION</scope>
</reference>
<evidence type="ECO:0000256" key="1">
    <source>
        <dbReference type="ARBA" id="ARBA00004141"/>
    </source>
</evidence>
<dbReference type="SUPFAM" id="SSF103473">
    <property type="entry name" value="MFS general substrate transporter"/>
    <property type="match status" value="1"/>
</dbReference>
<feature type="transmembrane region" description="Helical" evidence="2">
    <location>
        <begin position="278"/>
        <end position="298"/>
    </location>
</feature>
<organism evidence="4 5">
    <name type="scientific">Priapulus caudatus</name>
    <name type="common">Priapulid worm</name>
    <dbReference type="NCBI Taxonomy" id="37621"/>
    <lineage>
        <taxon>Eukaryota</taxon>
        <taxon>Metazoa</taxon>
        <taxon>Ecdysozoa</taxon>
        <taxon>Scalidophora</taxon>
        <taxon>Priapulida</taxon>
        <taxon>Priapulimorpha</taxon>
        <taxon>Priapulimorphida</taxon>
        <taxon>Priapulidae</taxon>
        <taxon>Priapulus</taxon>
    </lineage>
</organism>
<feature type="transmembrane region" description="Helical" evidence="2">
    <location>
        <begin position="135"/>
        <end position="158"/>
    </location>
</feature>
<comment type="subcellular location">
    <subcellularLocation>
        <location evidence="1">Membrane</location>
        <topology evidence="1">Multi-pass membrane protein</topology>
    </subcellularLocation>
</comment>
<proteinExistence type="predicted"/>
<evidence type="ECO:0000259" key="3">
    <source>
        <dbReference type="PROSITE" id="PS50850"/>
    </source>
</evidence>